<proteinExistence type="predicted"/>
<dbReference type="RefSeq" id="WP_150023588.1">
    <property type="nucleotide sequence ID" value="NZ_VWOJ01000003.1"/>
</dbReference>
<dbReference type="InterPro" id="IPR029063">
    <property type="entry name" value="SAM-dependent_MTases_sf"/>
</dbReference>
<dbReference type="InterPro" id="IPR036388">
    <property type="entry name" value="WH-like_DNA-bd_sf"/>
</dbReference>
<keyword evidence="3" id="KW-1185">Reference proteome</keyword>
<dbReference type="InterPro" id="IPR011991">
    <property type="entry name" value="ArsR-like_HTH"/>
</dbReference>
<dbReference type="SUPFAM" id="SSF46785">
    <property type="entry name" value="Winged helix' DNA-binding domain"/>
    <property type="match status" value="1"/>
</dbReference>
<dbReference type="Gene3D" id="1.10.10.10">
    <property type="entry name" value="Winged helix-like DNA-binding domain superfamily/Winged helix DNA-binding domain"/>
    <property type="match status" value="1"/>
</dbReference>
<dbReference type="CDD" id="cd02440">
    <property type="entry name" value="AdoMet_MTases"/>
    <property type="match status" value="1"/>
</dbReference>
<dbReference type="PANTHER" id="PTHR43591:SF110">
    <property type="entry name" value="RHODANESE DOMAIN-CONTAINING PROTEIN"/>
    <property type="match status" value="1"/>
</dbReference>
<dbReference type="CDD" id="cd00090">
    <property type="entry name" value="HTH_ARSR"/>
    <property type="match status" value="1"/>
</dbReference>
<sequence>MQSDLLAKLKALAEPSRLRIVSLLSQGEMTVSEIIQVLGQSQPRVSRHLKLLADAGLCERFPEGGWVFYRLVRTGPVSRLAALIEDFTDTDDPQVQRDRQRLSELKRLRAQSAERFFEAAAVQWAQIRSMHFSEAAVEAELVRLVAGQRFTRHVDVGTGTGRMLELFSAQADEGMGVDLSREMLSVARAKLSEAGLSTRFVRQADASALPLDDGAADLVTVHQVLHYLSDPREALRECARVLAPDGVLLIVDFAEHRHETLRVEHHHRHLGFPPAQVTGWLTGAGLDLTQLVTLEPEGIKGGLTVLIWAARRPQDAHGDVPA</sequence>
<evidence type="ECO:0000259" key="1">
    <source>
        <dbReference type="PROSITE" id="PS50987"/>
    </source>
</evidence>
<dbReference type="NCBIfam" id="NF033788">
    <property type="entry name" value="HTH_metalloreg"/>
    <property type="match status" value="1"/>
</dbReference>
<protein>
    <submittedName>
        <fullName evidence="2">Metalloregulator ArsR/SmtB family transcription factor</fullName>
    </submittedName>
</protein>
<dbReference type="Pfam" id="PF01022">
    <property type="entry name" value="HTH_5"/>
    <property type="match status" value="1"/>
</dbReference>
<dbReference type="InterPro" id="IPR036390">
    <property type="entry name" value="WH_DNA-bd_sf"/>
</dbReference>
<dbReference type="PROSITE" id="PS50987">
    <property type="entry name" value="HTH_ARSR_2"/>
    <property type="match status" value="1"/>
</dbReference>
<dbReference type="Pfam" id="PF08241">
    <property type="entry name" value="Methyltransf_11"/>
    <property type="match status" value="1"/>
</dbReference>
<evidence type="ECO:0000313" key="2">
    <source>
        <dbReference type="EMBL" id="KAA5802338.1"/>
    </source>
</evidence>
<dbReference type="AlphaFoldDB" id="A0A5M6ZGS0"/>
<dbReference type="SUPFAM" id="SSF53335">
    <property type="entry name" value="S-adenosyl-L-methionine-dependent methyltransferases"/>
    <property type="match status" value="1"/>
</dbReference>
<dbReference type="EMBL" id="VWOJ01000003">
    <property type="protein sequence ID" value="KAA5802338.1"/>
    <property type="molecule type" value="Genomic_DNA"/>
</dbReference>
<dbReference type="Gene3D" id="3.40.50.150">
    <property type="entry name" value="Vaccinia Virus protein VP39"/>
    <property type="match status" value="1"/>
</dbReference>
<dbReference type="GO" id="GO:0008757">
    <property type="term" value="F:S-adenosylmethionine-dependent methyltransferase activity"/>
    <property type="evidence" value="ECO:0007669"/>
    <property type="project" value="InterPro"/>
</dbReference>
<dbReference type="Proteomes" id="UP000325122">
    <property type="component" value="Unassembled WGS sequence"/>
</dbReference>
<gene>
    <name evidence="2" type="ORF">F1654_10965</name>
</gene>
<organism evidence="2 3">
    <name type="scientific">Alkalicaulis satelles</name>
    <dbReference type="NCBI Taxonomy" id="2609175"/>
    <lineage>
        <taxon>Bacteria</taxon>
        <taxon>Pseudomonadati</taxon>
        <taxon>Pseudomonadota</taxon>
        <taxon>Alphaproteobacteria</taxon>
        <taxon>Maricaulales</taxon>
        <taxon>Maricaulaceae</taxon>
        <taxon>Alkalicaulis</taxon>
    </lineage>
</organism>
<feature type="domain" description="HTH arsR-type" evidence="1">
    <location>
        <begin position="1"/>
        <end position="91"/>
    </location>
</feature>
<name>A0A5M6ZGS0_9PROT</name>
<dbReference type="InterPro" id="IPR013216">
    <property type="entry name" value="Methyltransf_11"/>
</dbReference>
<dbReference type="SMART" id="SM00418">
    <property type="entry name" value="HTH_ARSR"/>
    <property type="match status" value="1"/>
</dbReference>
<dbReference type="GO" id="GO:0003700">
    <property type="term" value="F:DNA-binding transcription factor activity"/>
    <property type="evidence" value="ECO:0007669"/>
    <property type="project" value="InterPro"/>
</dbReference>
<reference evidence="2 3" key="1">
    <citation type="submission" date="2019-09" db="EMBL/GenBank/DDBJ databases">
        <authorList>
            <person name="Kevbrin V."/>
            <person name="Grouzdev D.S."/>
        </authorList>
    </citation>
    <scope>NUCLEOTIDE SEQUENCE [LARGE SCALE GENOMIC DNA]</scope>
    <source>
        <strain evidence="2 3">G-192</strain>
    </source>
</reference>
<dbReference type="PRINTS" id="PR00778">
    <property type="entry name" value="HTHARSR"/>
</dbReference>
<dbReference type="PANTHER" id="PTHR43591">
    <property type="entry name" value="METHYLTRANSFERASE"/>
    <property type="match status" value="1"/>
</dbReference>
<accession>A0A5M6ZGS0</accession>
<dbReference type="InterPro" id="IPR001845">
    <property type="entry name" value="HTH_ArsR_DNA-bd_dom"/>
</dbReference>
<comment type="caution">
    <text evidence="2">The sequence shown here is derived from an EMBL/GenBank/DDBJ whole genome shotgun (WGS) entry which is preliminary data.</text>
</comment>
<evidence type="ECO:0000313" key="3">
    <source>
        <dbReference type="Proteomes" id="UP000325122"/>
    </source>
</evidence>